<feature type="transmembrane region" description="Helical" evidence="2">
    <location>
        <begin position="292"/>
        <end position="320"/>
    </location>
</feature>
<proteinExistence type="predicted"/>
<feature type="transmembrane region" description="Helical" evidence="2">
    <location>
        <begin position="227"/>
        <end position="249"/>
    </location>
</feature>
<dbReference type="PANTHER" id="PTHR23526">
    <property type="entry name" value="INTEGRAL MEMBRANE TRANSPORT PROTEIN-RELATED"/>
    <property type="match status" value="1"/>
</dbReference>
<keyword evidence="2" id="KW-0812">Transmembrane</keyword>
<name>A0A848MBL6_PAELE</name>
<feature type="transmembrane region" description="Helical" evidence="2">
    <location>
        <begin position="175"/>
        <end position="194"/>
    </location>
</feature>
<dbReference type="GO" id="GO:0005886">
    <property type="term" value="C:plasma membrane"/>
    <property type="evidence" value="ECO:0007669"/>
    <property type="project" value="UniProtKB-SubCell"/>
</dbReference>
<sequence length="422" mass="47076">MRNKIGSGSMNSSSVRLSREASITLSNHGIYQFGNALAAILVNLYLWRLTNDVWVNGMYNLLTLASAPAATLLVGKLAKVKDRLLVYRLGIVLTAFFYLLILVAGEMLVNYYVAFAVLKGVSTSFYWLGHFTMIQDVSNEENRHRYLGLNLIITNAAMLAGPAVAGLLVDMFGGLRGYMAVYLLSFVMFAYASINSWKMSRKPSPHKTYYIKYSWQMSRKYPAFGRALAGWFVFGLPQGVLAYIPAILLYEAVPSESFVNYMNVLFLGVTMAAGFMLARWGSSRHNYQYLRMAAVGFIAGTIPLFFGISLWPVVLFMLLYSCVKPLQNNAYTAYYYDLSARLPLGEHFRVEAVVLREVCTNAGRSAGVIILMFLSADMQQGALAGMLMFAAVSQLLIGWLASPAYPSFRLPRHSSDINMRRT</sequence>
<feature type="transmembrane region" description="Helical" evidence="2">
    <location>
        <begin position="29"/>
        <end position="47"/>
    </location>
</feature>
<dbReference type="Proteomes" id="UP000565468">
    <property type="component" value="Unassembled WGS sequence"/>
</dbReference>
<gene>
    <name evidence="3" type="ORF">HII30_13745</name>
</gene>
<feature type="transmembrane region" description="Helical" evidence="2">
    <location>
        <begin position="111"/>
        <end position="134"/>
    </location>
</feature>
<reference evidence="3 4" key="1">
    <citation type="submission" date="2020-04" db="EMBL/GenBank/DDBJ databases">
        <title>Paenibacillus algicola sp. nov., a novel marine bacterium producing alginate lyase.</title>
        <authorList>
            <person name="Huang H."/>
        </authorList>
    </citation>
    <scope>NUCLEOTIDE SEQUENCE [LARGE SCALE GENOMIC DNA]</scope>
    <source>
        <strain evidence="3 4">L7-75</strain>
    </source>
</reference>
<feature type="transmembrane region" description="Helical" evidence="2">
    <location>
        <begin position="85"/>
        <end position="105"/>
    </location>
</feature>
<feature type="transmembrane region" description="Helical" evidence="2">
    <location>
        <begin position="381"/>
        <end position="402"/>
    </location>
</feature>
<feature type="transmembrane region" description="Helical" evidence="2">
    <location>
        <begin position="53"/>
        <end position="73"/>
    </location>
</feature>
<evidence type="ECO:0000256" key="2">
    <source>
        <dbReference type="SAM" id="Phobius"/>
    </source>
</evidence>
<dbReference type="PANTHER" id="PTHR23526:SF2">
    <property type="entry name" value="MAJOR FACILITATOR SUPERFAMILY (MFS) PROFILE DOMAIN-CONTAINING PROTEIN"/>
    <property type="match status" value="1"/>
</dbReference>
<dbReference type="Gene3D" id="1.20.1250.20">
    <property type="entry name" value="MFS general substrate transporter like domains"/>
    <property type="match status" value="1"/>
</dbReference>
<dbReference type="AlphaFoldDB" id="A0A848MBL6"/>
<evidence type="ECO:0000313" key="3">
    <source>
        <dbReference type="EMBL" id="NMO96824.1"/>
    </source>
</evidence>
<comment type="caution">
    <text evidence="3">The sequence shown here is derived from an EMBL/GenBank/DDBJ whole genome shotgun (WGS) entry which is preliminary data.</text>
</comment>
<protein>
    <submittedName>
        <fullName evidence="3">MFS transporter</fullName>
    </submittedName>
</protein>
<feature type="transmembrane region" description="Helical" evidence="2">
    <location>
        <begin position="146"/>
        <end position="169"/>
    </location>
</feature>
<evidence type="ECO:0000256" key="1">
    <source>
        <dbReference type="ARBA" id="ARBA00004651"/>
    </source>
</evidence>
<evidence type="ECO:0000313" key="4">
    <source>
        <dbReference type="Proteomes" id="UP000565468"/>
    </source>
</evidence>
<keyword evidence="4" id="KW-1185">Reference proteome</keyword>
<keyword evidence="2" id="KW-0472">Membrane</keyword>
<organism evidence="3 4">
    <name type="scientific">Paenibacillus lemnae</name>
    <dbReference type="NCBI Taxonomy" id="1330551"/>
    <lineage>
        <taxon>Bacteria</taxon>
        <taxon>Bacillati</taxon>
        <taxon>Bacillota</taxon>
        <taxon>Bacilli</taxon>
        <taxon>Bacillales</taxon>
        <taxon>Paenibacillaceae</taxon>
        <taxon>Paenibacillus</taxon>
    </lineage>
</organism>
<dbReference type="SUPFAM" id="SSF103473">
    <property type="entry name" value="MFS general substrate transporter"/>
    <property type="match status" value="1"/>
</dbReference>
<feature type="transmembrane region" description="Helical" evidence="2">
    <location>
        <begin position="261"/>
        <end position="280"/>
    </location>
</feature>
<keyword evidence="2" id="KW-1133">Transmembrane helix</keyword>
<dbReference type="GO" id="GO:0022857">
    <property type="term" value="F:transmembrane transporter activity"/>
    <property type="evidence" value="ECO:0007669"/>
    <property type="project" value="InterPro"/>
</dbReference>
<dbReference type="InterPro" id="IPR036259">
    <property type="entry name" value="MFS_trans_sf"/>
</dbReference>
<dbReference type="InterPro" id="IPR052528">
    <property type="entry name" value="Sugar_transport-like"/>
</dbReference>
<dbReference type="Pfam" id="PF07690">
    <property type="entry name" value="MFS_1"/>
    <property type="match status" value="1"/>
</dbReference>
<dbReference type="EMBL" id="JABBPN010000012">
    <property type="protein sequence ID" value="NMO96824.1"/>
    <property type="molecule type" value="Genomic_DNA"/>
</dbReference>
<accession>A0A848MBL6</accession>
<dbReference type="InterPro" id="IPR011701">
    <property type="entry name" value="MFS"/>
</dbReference>
<comment type="subcellular location">
    <subcellularLocation>
        <location evidence="1">Cell membrane</location>
        <topology evidence="1">Multi-pass membrane protein</topology>
    </subcellularLocation>
</comment>